<organism evidence="2 3">
    <name type="scientific">Actinoplanes oblitus</name>
    <dbReference type="NCBI Taxonomy" id="3040509"/>
    <lineage>
        <taxon>Bacteria</taxon>
        <taxon>Bacillati</taxon>
        <taxon>Actinomycetota</taxon>
        <taxon>Actinomycetes</taxon>
        <taxon>Micromonosporales</taxon>
        <taxon>Micromonosporaceae</taxon>
        <taxon>Actinoplanes</taxon>
    </lineage>
</organism>
<evidence type="ECO:0008006" key="4">
    <source>
        <dbReference type="Google" id="ProtNLM"/>
    </source>
</evidence>
<sequence length="346" mass="38089">MTAAPLARTSLEAHLFIDLTPCACGEPTLARSSTVITLPDGAAGARYTGTCPSCGRSRVFEFRLPEREIQQQPDEVVYGGPETSELIDAAEWVNVAARYASMVPDRPGELTGDARRIARTRLAAAIAAVSEAERFLGDDSDEMPGSAFWSGLGRALGADDRRLFHRHSLARLRERYESLFDATGSRFDEARRRETPEDAAYRERLHRLRQDWADRHGITDPHDDRQSTEAQRRELRRAERELAGLDVATGGSLLSTPGALSAYDSVGRAIFFRFAEAPAERERRTAAAEAIRARWCERTGCAVWGIDDDVYAIPANALPPPESAWAMVRAAREAAGMDPRTGDFVG</sequence>
<dbReference type="RefSeq" id="WP_284919390.1">
    <property type="nucleotide sequence ID" value="NZ_CP126980.1"/>
</dbReference>
<protein>
    <recommendedName>
        <fullName evidence="4">CpXC domain-containing protein</fullName>
    </recommendedName>
</protein>
<dbReference type="EMBL" id="CP126980">
    <property type="protein sequence ID" value="WIM97997.1"/>
    <property type="molecule type" value="Genomic_DNA"/>
</dbReference>
<dbReference type="Proteomes" id="UP001240150">
    <property type="component" value="Chromosome"/>
</dbReference>
<evidence type="ECO:0000256" key="1">
    <source>
        <dbReference type="SAM" id="MobiDB-lite"/>
    </source>
</evidence>
<gene>
    <name evidence="2" type="ORF">ACTOB_001565</name>
</gene>
<proteinExistence type="predicted"/>
<evidence type="ECO:0000313" key="2">
    <source>
        <dbReference type="EMBL" id="WIM97997.1"/>
    </source>
</evidence>
<feature type="region of interest" description="Disordered" evidence="1">
    <location>
        <begin position="212"/>
        <end position="233"/>
    </location>
</feature>
<reference evidence="2 3" key="1">
    <citation type="submission" date="2023-06" db="EMBL/GenBank/DDBJ databases">
        <authorList>
            <person name="Yushchuk O."/>
            <person name="Binda E."/>
            <person name="Ruckert-Reed C."/>
            <person name="Fedorenko V."/>
            <person name="Kalinowski J."/>
            <person name="Marinelli F."/>
        </authorList>
    </citation>
    <scope>NUCLEOTIDE SEQUENCE [LARGE SCALE GENOMIC DNA]</scope>
    <source>
        <strain evidence="2 3">NRRL 3884</strain>
    </source>
</reference>
<name>A0ABY8WKR0_9ACTN</name>
<evidence type="ECO:0000313" key="3">
    <source>
        <dbReference type="Proteomes" id="UP001240150"/>
    </source>
</evidence>
<keyword evidence="3" id="KW-1185">Reference proteome</keyword>
<accession>A0ABY8WKR0</accession>